<dbReference type="EMBL" id="LT670817">
    <property type="protein sequence ID" value="SHG65591.1"/>
    <property type="molecule type" value="Genomic_DNA"/>
</dbReference>
<dbReference type="CDD" id="cd07035">
    <property type="entry name" value="TPP_PYR_POX_like"/>
    <property type="match status" value="1"/>
</dbReference>
<dbReference type="Pfam" id="PF02775">
    <property type="entry name" value="TPP_enzyme_C"/>
    <property type="match status" value="1"/>
</dbReference>
<dbReference type="AlphaFoldDB" id="A0A1M5LKM6"/>
<sequence>MSPRNALNGAQVIVDYLIQEKVPQVFGLCGHGNIQFIDALYERSDELKTISVHHESVAGFMADVYYRVSGRPTATFTSCGPGSANLPISLGNAFLDSVPFLAVTGNVPTSQFNRGAFQELYRHYQADFPSTVRSYCKKVFQPTRGEMVPLAIRQAWKTMTTGRPGPVVLDVPFDVFLESAAEEAPNAHAWNGNISSRCGADPEGVVKAVDMLLGAERPVMIVGQGVRYGGAAEELLKLAERLQIPVAASASGLGAIDTNHPLALGLVARAGHYQANHATRQADVLLAMGMRFDDRTSSSWIPGYSFTIPPTKLIHADIDPEEIGRNYPVALGLMADVRTFLRQIHAELDRRADLTGRADARKKWLAQIDVYRKEWDKFVAPGFSDDTTPINPQRAALEIDKALPENAILVSDIGVHHNWLLSFCKPKRPDSLIGSMGFGPMGFGVAGVMGAKFAAPDRPCVSVCGDGAFFMHANVLGTAVEYNLPVVWVVWNNYAYASIRGLQRGYLGGRELATDFHDPTTGGRYNPDFAAMARSCGVEGVRVDRAGDLGEAIRKGIAANKPYLIDVDIAADINPSGAGVWELPGLGQSKPGIGTRYEPN</sequence>
<dbReference type="InterPro" id="IPR012000">
    <property type="entry name" value="Thiamin_PyroP_enz_cen_dom"/>
</dbReference>
<dbReference type="OrthoDB" id="4494979at2"/>
<dbReference type="InterPro" id="IPR045229">
    <property type="entry name" value="TPP_enz"/>
</dbReference>
<dbReference type="SUPFAM" id="SSF52467">
    <property type="entry name" value="DHS-like NAD/FAD-binding domain"/>
    <property type="match status" value="1"/>
</dbReference>
<accession>A0A1M5LKM6</accession>
<evidence type="ECO:0000256" key="3">
    <source>
        <dbReference type="ARBA" id="ARBA00023052"/>
    </source>
</evidence>
<evidence type="ECO:0000256" key="1">
    <source>
        <dbReference type="ARBA" id="ARBA00001964"/>
    </source>
</evidence>
<evidence type="ECO:0000313" key="9">
    <source>
        <dbReference type="Proteomes" id="UP000189796"/>
    </source>
</evidence>
<comment type="similarity">
    <text evidence="2 4">Belongs to the TPP enzyme family.</text>
</comment>
<evidence type="ECO:0000259" key="7">
    <source>
        <dbReference type="Pfam" id="PF02776"/>
    </source>
</evidence>
<comment type="cofactor">
    <cofactor evidence="1">
        <name>thiamine diphosphate</name>
        <dbReference type="ChEBI" id="CHEBI:58937"/>
    </cofactor>
</comment>
<gene>
    <name evidence="8" type="ORF">SAMN05443248_2270</name>
</gene>
<dbReference type="SUPFAM" id="SSF52518">
    <property type="entry name" value="Thiamin diphosphate-binding fold (THDP-binding)"/>
    <property type="match status" value="2"/>
</dbReference>
<dbReference type="GO" id="GO:0000287">
    <property type="term" value="F:magnesium ion binding"/>
    <property type="evidence" value="ECO:0007669"/>
    <property type="project" value="InterPro"/>
</dbReference>
<dbReference type="InterPro" id="IPR000399">
    <property type="entry name" value="TPP-bd_CS"/>
</dbReference>
<dbReference type="InterPro" id="IPR029061">
    <property type="entry name" value="THDP-binding"/>
</dbReference>
<evidence type="ECO:0000313" key="8">
    <source>
        <dbReference type="EMBL" id="SHG65591.1"/>
    </source>
</evidence>
<dbReference type="Gene3D" id="3.40.50.970">
    <property type="match status" value="2"/>
</dbReference>
<dbReference type="RefSeq" id="WP_079601293.1">
    <property type="nucleotide sequence ID" value="NZ_LT670817.1"/>
</dbReference>
<reference evidence="8 9" key="1">
    <citation type="submission" date="2016-11" db="EMBL/GenBank/DDBJ databases">
        <authorList>
            <person name="Jaros S."/>
            <person name="Januszkiewicz K."/>
            <person name="Wedrychowicz H."/>
        </authorList>
    </citation>
    <scope>NUCLEOTIDE SEQUENCE [LARGE SCALE GENOMIC DNA]</scope>
    <source>
        <strain evidence="8 9">GAS138</strain>
    </source>
</reference>
<feature type="domain" description="Thiamine pyrophosphate enzyme central" evidence="5">
    <location>
        <begin position="207"/>
        <end position="344"/>
    </location>
</feature>
<dbReference type="Pfam" id="PF02776">
    <property type="entry name" value="TPP_enzyme_N"/>
    <property type="match status" value="1"/>
</dbReference>
<dbReference type="GO" id="GO:0003984">
    <property type="term" value="F:acetolactate synthase activity"/>
    <property type="evidence" value="ECO:0007669"/>
    <property type="project" value="TreeGrafter"/>
</dbReference>
<dbReference type="Gene3D" id="3.40.50.1220">
    <property type="entry name" value="TPP-binding domain"/>
    <property type="match status" value="1"/>
</dbReference>
<dbReference type="InterPro" id="IPR029035">
    <property type="entry name" value="DHS-like_NAD/FAD-binding_dom"/>
</dbReference>
<dbReference type="PANTHER" id="PTHR18968">
    <property type="entry name" value="THIAMINE PYROPHOSPHATE ENZYMES"/>
    <property type="match status" value="1"/>
</dbReference>
<dbReference type="Pfam" id="PF00205">
    <property type="entry name" value="TPP_enzyme_M"/>
    <property type="match status" value="1"/>
</dbReference>
<dbReference type="GO" id="GO:0005948">
    <property type="term" value="C:acetolactate synthase complex"/>
    <property type="evidence" value="ECO:0007669"/>
    <property type="project" value="TreeGrafter"/>
</dbReference>
<evidence type="ECO:0000259" key="6">
    <source>
        <dbReference type="Pfam" id="PF02775"/>
    </source>
</evidence>
<dbReference type="PROSITE" id="PS00187">
    <property type="entry name" value="TPP_ENZYMES"/>
    <property type="match status" value="1"/>
</dbReference>
<protein>
    <submittedName>
        <fullName evidence="8">Acetolactate synthase-1/2/3 large subunit</fullName>
    </submittedName>
</protein>
<proteinExistence type="inferred from homology"/>
<dbReference type="PANTHER" id="PTHR18968:SF13">
    <property type="entry name" value="ACETOLACTATE SYNTHASE CATALYTIC SUBUNIT, MITOCHONDRIAL"/>
    <property type="match status" value="1"/>
</dbReference>
<dbReference type="InterPro" id="IPR011766">
    <property type="entry name" value="TPP_enzyme_TPP-bd"/>
</dbReference>
<dbReference type="GO" id="GO:0030976">
    <property type="term" value="F:thiamine pyrophosphate binding"/>
    <property type="evidence" value="ECO:0007669"/>
    <property type="project" value="InterPro"/>
</dbReference>
<dbReference type="GO" id="GO:0009097">
    <property type="term" value="P:isoleucine biosynthetic process"/>
    <property type="evidence" value="ECO:0007669"/>
    <property type="project" value="TreeGrafter"/>
</dbReference>
<dbReference type="CDD" id="cd00568">
    <property type="entry name" value="TPP_enzymes"/>
    <property type="match status" value="1"/>
</dbReference>
<dbReference type="GO" id="GO:0050660">
    <property type="term" value="F:flavin adenine dinucleotide binding"/>
    <property type="evidence" value="ECO:0007669"/>
    <property type="project" value="TreeGrafter"/>
</dbReference>
<name>A0A1M5LKM6_9BRAD</name>
<dbReference type="GO" id="GO:0009099">
    <property type="term" value="P:L-valine biosynthetic process"/>
    <property type="evidence" value="ECO:0007669"/>
    <property type="project" value="TreeGrafter"/>
</dbReference>
<feature type="domain" description="Thiamine pyrophosphate enzyme TPP-binding" evidence="6">
    <location>
        <begin position="412"/>
        <end position="567"/>
    </location>
</feature>
<evidence type="ECO:0000259" key="5">
    <source>
        <dbReference type="Pfam" id="PF00205"/>
    </source>
</evidence>
<keyword evidence="3 4" id="KW-0786">Thiamine pyrophosphate</keyword>
<organism evidence="8 9">
    <name type="scientific">Bradyrhizobium erythrophlei</name>
    <dbReference type="NCBI Taxonomy" id="1437360"/>
    <lineage>
        <taxon>Bacteria</taxon>
        <taxon>Pseudomonadati</taxon>
        <taxon>Pseudomonadota</taxon>
        <taxon>Alphaproteobacteria</taxon>
        <taxon>Hyphomicrobiales</taxon>
        <taxon>Nitrobacteraceae</taxon>
        <taxon>Bradyrhizobium</taxon>
    </lineage>
</organism>
<feature type="domain" description="Thiamine pyrophosphate enzyme N-terminal TPP-binding" evidence="7">
    <location>
        <begin position="8"/>
        <end position="120"/>
    </location>
</feature>
<evidence type="ECO:0000256" key="4">
    <source>
        <dbReference type="RuleBase" id="RU362132"/>
    </source>
</evidence>
<dbReference type="Proteomes" id="UP000189796">
    <property type="component" value="Chromosome I"/>
</dbReference>
<dbReference type="InterPro" id="IPR012001">
    <property type="entry name" value="Thiamin_PyroP_enz_TPP-bd_dom"/>
</dbReference>
<evidence type="ECO:0000256" key="2">
    <source>
        <dbReference type="ARBA" id="ARBA00007812"/>
    </source>
</evidence>